<keyword evidence="1" id="KW-1185">Reference proteome</keyword>
<dbReference type="RefSeq" id="XP_025420362.1">
    <property type="nucleotide sequence ID" value="XM_025564577.1"/>
</dbReference>
<dbReference type="Pfam" id="PF14924">
    <property type="entry name" value="MAP10_N"/>
    <property type="match status" value="1"/>
</dbReference>
<proteinExistence type="predicted"/>
<accession>A0A8B8GCB8</accession>
<sequence>MAISILDSDRIYRYELEVFINHMDFTVQGKNAKKSRTKNDEESVKISKYTIKITLDDLLETDISNNDKVKESSEDQLLNYYDDLKENNSLYDITKQLDDRYHVDESPVCNLSALCYNISQKEDGRSFSTTKLAMGKGVVYIFACMPRILITILQKNPLKLAVFEDTEDGQNVFGEVFIALNSLTGFTNAIAYHFYEKGYGKHVHAVEGVHAATDGAGEKTNVELSVAVRLTCHGSEGRVDRLALRPDVRPRQLQPVYADPNTLGIAFDGRPIRPRQEMTYLDHVDDADLDEPLRWCRRVQESTISNTCFSPCSVLLRNIRRILTDDEKEQYAAACKSIKNSVNDDVKTAPQTICTQQTAPDHCSEAKHSQQ</sequence>
<name>A0A8B8GCB8_9HEMI</name>
<dbReference type="OrthoDB" id="6631042at2759"/>
<protein>
    <submittedName>
        <fullName evidence="2">Uncharacterized protein LOC112690544</fullName>
    </submittedName>
</protein>
<dbReference type="GeneID" id="112690544"/>
<reference evidence="2" key="1">
    <citation type="submission" date="2025-08" db="UniProtKB">
        <authorList>
            <consortium name="RefSeq"/>
        </authorList>
    </citation>
    <scope>IDENTIFICATION</scope>
    <source>
        <tissue evidence="2">Whole body</tissue>
    </source>
</reference>
<evidence type="ECO:0000313" key="2">
    <source>
        <dbReference type="RefSeq" id="XP_025420362.1"/>
    </source>
</evidence>
<evidence type="ECO:0000313" key="1">
    <source>
        <dbReference type="Proteomes" id="UP000694846"/>
    </source>
</evidence>
<organism evidence="1 2">
    <name type="scientific">Sipha flava</name>
    <name type="common">yellow sugarcane aphid</name>
    <dbReference type="NCBI Taxonomy" id="143950"/>
    <lineage>
        <taxon>Eukaryota</taxon>
        <taxon>Metazoa</taxon>
        <taxon>Ecdysozoa</taxon>
        <taxon>Arthropoda</taxon>
        <taxon>Hexapoda</taxon>
        <taxon>Insecta</taxon>
        <taxon>Pterygota</taxon>
        <taxon>Neoptera</taxon>
        <taxon>Paraneoptera</taxon>
        <taxon>Hemiptera</taxon>
        <taxon>Sternorrhyncha</taxon>
        <taxon>Aphidomorpha</taxon>
        <taxon>Aphidoidea</taxon>
        <taxon>Aphididae</taxon>
        <taxon>Sipha</taxon>
    </lineage>
</organism>
<gene>
    <name evidence="2" type="primary">LOC112690544</name>
</gene>
<dbReference type="Proteomes" id="UP000694846">
    <property type="component" value="Unplaced"/>
</dbReference>
<dbReference type="AlphaFoldDB" id="A0A8B8GCB8"/>